<comment type="caution">
    <text evidence="1">The sequence shown here is derived from an EMBL/GenBank/DDBJ whole genome shotgun (WGS) entry which is preliminary data.</text>
</comment>
<gene>
    <name evidence="1" type="ORF">PLUA15_460043</name>
</gene>
<proteinExistence type="predicted"/>
<protein>
    <submittedName>
        <fullName evidence="1">Uncharacterized protein</fullName>
    </submittedName>
</protein>
<dbReference type="AlphaFoldDB" id="A0AAX2HAK6"/>
<evidence type="ECO:0000313" key="2">
    <source>
        <dbReference type="Proteomes" id="UP000219564"/>
    </source>
</evidence>
<dbReference type="Proteomes" id="UP000219564">
    <property type="component" value="Unassembled WGS sequence"/>
</dbReference>
<sequence length="75" mass="8184">MRACPGGSEIVEKTQEEVVQGRWLNVSNQAEALPNEAIYCRPDVPRPDRAIESIADLYYRVGGGGTLSLIYAAFA</sequence>
<name>A0AAX2HAK6_9PSED</name>
<dbReference type="EMBL" id="OBKZ01000041">
    <property type="protein sequence ID" value="SOB53853.1"/>
    <property type="molecule type" value="Genomic_DNA"/>
</dbReference>
<organism evidence="1 2">
    <name type="scientific">Pseudomonas lundensis</name>
    <dbReference type="NCBI Taxonomy" id="86185"/>
    <lineage>
        <taxon>Bacteria</taxon>
        <taxon>Pseudomonadati</taxon>
        <taxon>Pseudomonadota</taxon>
        <taxon>Gammaproteobacteria</taxon>
        <taxon>Pseudomonadales</taxon>
        <taxon>Pseudomonadaceae</taxon>
        <taxon>Pseudomonas</taxon>
    </lineage>
</organism>
<reference evidence="1 2" key="1">
    <citation type="submission" date="2017-08" db="EMBL/GenBank/DDBJ databases">
        <authorList>
            <person name="Chaillou S."/>
        </authorList>
    </citation>
    <scope>NUCLEOTIDE SEQUENCE [LARGE SCALE GENOMIC DNA]</scope>
    <source>
        <strain evidence="1 2">MFPA15A1205</strain>
    </source>
</reference>
<accession>A0AAX2HAK6</accession>
<evidence type="ECO:0000313" key="1">
    <source>
        <dbReference type="EMBL" id="SOB53853.1"/>
    </source>
</evidence>